<comment type="function">
    <text evidence="4">Catalyzes the transfer of a formyl group from 10-formyltetrahydrofolate to 5-phospho-ribosyl-glycinamide (GAR), producing 5-phospho-ribosyl-N-formylglycinamide (FGAR) and tetrahydrofolate.</text>
</comment>
<dbReference type="AlphaFoldDB" id="A0A2A5X095"/>
<dbReference type="InterPro" id="IPR004607">
    <property type="entry name" value="GART"/>
</dbReference>
<feature type="binding site" evidence="4">
    <location>
        <position position="108"/>
    </location>
    <ligand>
        <name>(6R)-10-formyltetrahydrofolate</name>
        <dbReference type="ChEBI" id="CHEBI:195366"/>
    </ligand>
</feature>
<evidence type="ECO:0000256" key="4">
    <source>
        <dbReference type="HAMAP-Rule" id="MF_01930"/>
    </source>
</evidence>
<dbReference type="GO" id="GO:0004644">
    <property type="term" value="F:phosphoribosylglycinamide formyltransferase activity"/>
    <property type="evidence" value="ECO:0007669"/>
    <property type="project" value="UniProtKB-UniRule"/>
</dbReference>
<feature type="active site" description="Proton donor" evidence="4">
    <location>
        <position position="110"/>
    </location>
</feature>
<comment type="pathway">
    <text evidence="1 4">Purine metabolism; IMP biosynthesis via de novo pathway; N(2)-formyl-N(1)-(5-phospho-D-ribosyl)glycinamide from N(1)-(5-phospho-D-ribosyl)glycinamide (10-formyl THF route): step 1/1.</text>
</comment>
<name>A0A2A5X095_9GAMM</name>
<dbReference type="Proteomes" id="UP000219327">
    <property type="component" value="Unassembled WGS sequence"/>
</dbReference>
<proteinExistence type="inferred from homology"/>
<dbReference type="InterPro" id="IPR002376">
    <property type="entry name" value="Formyl_transf_N"/>
</dbReference>
<dbReference type="GO" id="GO:0006189">
    <property type="term" value="P:'de novo' IMP biosynthetic process"/>
    <property type="evidence" value="ECO:0007669"/>
    <property type="project" value="UniProtKB-UniRule"/>
</dbReference>
<keyword evidence="3 4" id="KW-0658">Purine biosynthesis</keyword>
<feature type="site" description="Raises pKa of active site His" evidence="4">
    <location>
        <position position="151"/>
    </location>
</feature>
<dbReference type="EC" id="2.1.2.2" evidence="4"/>
<dbReference type="UniPathway" id="UPA00074">
    <property type="reaction ID" value="UER00126"/>
</dbReference>
<accession>A0A2A5X095</accession>
<dbReference type="Pfam" id="PF00551">
    <property type="entry name" value="Formyl_trans_N"/>
    <property type="match status" value="1"/>
</dbReference>
<dbReference type="InterPro" id="IPR036477">
    <property type="entry name" value="Formyl_transf_N_sf"/>
</dbReference>
<organism evidence="6 7">
    <name type="scientific">OM182 bacterium MED-G24</name>
    <dbReference type="NCBI Taxonomy" id="1986255"/>
    <lineage>
        <taxon>Bacteria</taxon>
        <taxon>Pseudomonadati</taxon>
        <taxon>Pseudomonadota</taxon>
        <taxon>Gammaproteobacteria</taxon>
        <taxon>OMG group</taxon>
        <taxon>OM182 clade</taxon>
    </lineage>
</organism>
<evidence type="ECO:0000256" key="3">
    <source>
        <dbReference type="ARBA" id="ARBA00022755"/>
    </source>
</evidence>
<gene>
    <name evidence="4 6" type="primary">purN</name>
    <name evidence="6" type="ORF">CNE99_00965</name>
</gene>
<evidence type="ECO:0000313" key="7">
    <source>
        <dbReference type="Proteomes" id="UP000219327"/>
    </source>
</evidence>
<dbReference type="HAMAP" id="MF_01930">
    <property type="entry name" value="PurN"/>
    <property type="match status" value="1"/>
</dbReference>
<protein>
    <recommendedName>
        <fullName evidence="4">Phosphoribosylglycinamide formyltransferase</fullName>
        <ecNumber evidence="4">2.1.2.2</ecNumber>
    </recommendedName>
    <alternativeName>
        <fullName evidence="4">5'-phosphoribosylglycinamide transformylase</fullName>
    </alternativeName>
    <alternativeName>
        <fullName evidence="4">GAR transformylase</fullName>
        <shortName evidence="4">GART</shortName>
    </alternativeName>
</protein>
<dbReference type="CDD" id="cd08645">
    <property type="entry name" value="FMT_core_GART"/>
    <property type="match status" value="1"/>
</dbReference>
<comment type="caution">
    <text evidence="4">Lacks conserved residue(s) required for the propagation of feature annotation.</text>
</comment>
<dbReference type="EMBL" id="NTKD01000002">
    <property type="protein sequence ID" value="PDH41933.1"/>
    <property type="molecule type" value="Genomic_DNA"/>
</dbReference>
<dbReference type="SUPFAM" id="SSF53328">
    <property type="entry name" value="Formyltransferase"/>
    <property type="match status" value="1"/>
</dbReference>
<dbReference type="Gene3D" id="3.40.50.170">
    <property type="entry name" value="Formyl transferase, N-terminal domain"/>
    <property type="match status" value="1"/>
</dbReference>
<feature type="domain" description="Formyl transferase N-terminal" evidence="5">
    <location>
        <begin position="4"/>
        <end position="188"/>
    </location>
</feature>
<comment type="catalytic activity">
    <reaction evidence="4">
        <text>N(1)-(5-phospho-beta-D-ribosyl)glycinamide + (6R)-10-formyltetrahydrofolate = N(2)-formyl-N(1)-(5-phospho-beta-D-ribosyl)glycinamide + (6S)-5,6,7,8-tetrahydrofolate + H(+)</text>
        <dbReference type="Rhea" id="RHEA:15053"/>
        <dbReference type="ChEBI" id="CHEBI:15378"/>
        <dbReference type="ChEBI" id="CHEBI:57453"/>
        <dbReference type="ChEBI" id="CHEBI:143788"/>
        <dbReference type="ChEBI" id="CHEBI:147286"/>
        <dbReference type="ChEBI" id="CHEBI:195366"/>
        <dbReference type="EC" id="2.1.2.2"/>
    </reaction>
</comment>
<dbReference type="PANTHER" id="PTHR43369">
    <property type="entry name" value="PHOSPHORIBOSYLGLYCINAMIDE FORMYLTRANSFERASE"/>
    <property type="match status" value="1"/>
</dbReference>
<dbReference type="NCBIfam" id="TIGR00639">
    <property type="entry name" value="PurN"/>
    <property type="match status" value="1"/>
</dbReference>
<comment type="similarity">
    <text evidence="4">Belongs to the GART family.</text>
</comment>
<evidence type="ECO:0000313" key="6">
    <source>
        <dbReference type="EMBL" id="PDH41933.1"/>
    </source>
</evidence>
<dbReference type="PANTHER" id="PTHR43369:SF2">
    <property type="entry name" value="PHOSPHORIBOSYLGLYCINAMIDE FORMYLTRANSFERASE"/>
    <property type="match status" value="1"/>
</dbReference>
<sequence length="197" mass="21506">MIRRLAVLASHEGTNLQTIIDACETGKLQAVVALVISNNSRSGALTRAVKHKIDTLHLSSATHPDPDDLDEAIVNALDSHAIDYIVTAGYMKKLHHRVLTRYAHRIFNTHPSLLPKYGGKGMYGSRVHEAVLAAGDTQTGVTVHEVNQHYDEGDIIKQTHVPVLPDDTPLTLSTRVQACEHRFLIETLAGIVGSQEA</sequence>
<evidence type="ECO:0000256" key="1">
    <source>
        <dbReference type="ARBA" id="ARBA00005054"/>
    </source>
</evidence>
<comment type="caution">
    <text evidence="6">The sequence shown here is derived from an EMBL/GenBank/DDBJ whole genome shotgun (WGS) entry which is preliminary data.</text>
</comment>
<evidence type="ECO:0000256" key="2">
    <source>
        <dbReference type="ARBA" id="ARBA00022679"/>
    </source>
</evidence>
<feature type="binding site" evidence="4">
    <location>
        <begin position="13"/>
        <end position="15"/>
    </location>
    <ligand>
        <name>N(1)-(5-phospho-beta-D-ribosyl)glycinamide</name>
        <dbReference type="ChEBI" id="CHEBI:143788"/>
    </ligand>
</feature>
<dbReference type="GO" id="GO:0005829">
    <property type="term" value="C:cytosol"/>
    <property type="evidence" value="ECO:0007669"/>
    <property type="project" value="TreeGrafter"/>
</dbReference>
<evidence type="ECO:0000259" key="5">
    <source>
        <dbReference type="Pfam" id="PF00551"/>
    </source>
</evidence>
<reference evidence="6 7" key="1">
    <citation type="submission" date="2017-08" db="EMBL/GenBank/DDBJ databases">
        <title>Fine stratification of microbial communities through a metagenomic profile of the photic zone.</title>
        <authorList>
            <person name="Haro-Moreno J.M."/>
            <person name="Lopez-Perez M."/>
            <person name="De La Torre J."/>
            <person name="Picazo A."/>
            <person name="Camacho A."/>
            <person name="Rodriguez-Valera F."/>
        </authorList>
    </citation>
    <scope>NUCLEOTIDE SEQUENCE [LARGE SCALE GENOMIC DNA]</scope>
    <source>
        <strain evidence="6">MED-G24</strain>
    </source>
</reference>
<keyword evidence="2 4" id="KW-0808">Transferase</keyword>